<dbReference type="InParanoid" id="G4TTS7"/>
<dbReference type="HOGENOM" id="CLU_240878_0_0_1"/>
<feature type="compositionally biased region" description="Polar residues" evidence="2">
    <location>
        <begin position="1543"/>
        <end position="1554"/>
    </location>
</feature>
<comment type="caution">
    <text evidence="3">The sequence shown here is derived from an EMBL/GenBank/DDBJ whole genome shotgun (WGS) entry which is preliminary data.</text>
</comment>
<dbReference type="STRING" id="1109443.G4TTS7"/>
<feature type="compositionally biased region" description="Polar residues" evidence="2">
    <location>
        <begin position="391"/>
        <end position="426"/>
    </location>
</feature>
<feature type="compositionally biased region" description="Polar residues" evidence="2">
    <location>
        <begin position="1039"/>
        <end position="1055"/>
    </location>
</feature>
<organism evidence="3 4">
    <name type="scientific">Serendipita indica (strain DSM 11827)</name>
    <name type="common">Root endophyte fungus</name>
    <name type="synonym">Piriformospora indica</name>
    <dbReference type="NCBI Taxonomy" id="1109443"/>
    <lineage>
        <taxon>Eukaryota</taxon>
        <taxon>Fungi</taxon>
        <taxon>Dikarya</taxon>
        <taxon>Basidiomycota</taxon>
        <taxon>Agaricomycotina</taxon>
        <taxon>Agaricomycetes</taxon>
        <taxon>Sebacinales</taxon>
        <taxon>Serendipitaceae</taxon>
        <taxon>Serendipita</taxon>
    </lineage>
</organism>
<feature type="compositionally biased region" description="Polar residues" evidence="2">
    <location>
        <begin position="299"/>
        <end position="330"/>
    </location>
</feature>
<evidence type="ECO:0000313" key="3">
    <source>
        <dbReference type="EMBL" id="CCA74720.1"/>
    </source>
</evidence>
<keyword evidence="4" id="KW-1185">Reference proteome</keyword>
<feature type="region of interest" description="Disordered" evidence="2">
    <location>
        <begin position="597"/>
        <end position="622"/>
    </location>
</feature>
<feature type="region of interest" description="Disordered" evidence="2">
    <location>
        <begin position="1018"/>
        <end position="1230"/>
    </location>
</feature>
<feature type="coiled-coil region" evidence="1">
    <location>
        <begin position="1416"/>
        <end position="1464"/>
    </location>
</feature>
<feature type="compositionally biased region" description="Basic and acidic residues" evidence="2">
    <location>
        <begin position="373"/>
        <end position="389"/>
    </location>
</feature>
<dbReference type="OMA" id="HIPLING"/>
<dbReference type="EMBL" id="CAFZ01000347">
    <property type="protein sequence ID" value="CCA74720.1"/>
    <property type="molecule type" value="Genomic_DNA"/>
</dbReference>
<evidence type="ECO:0000313" key="4">
    <source>
        <dbReference type="Proteomes" id="UP000007148"/>
    </source>
</evidence>
<feature type="compositionally biased region" description="Polar residues" evidence="2">
    <location>
        <begin position="1631"/>
        <end position="1645"/>
    </location>
</feature>
<feature type="compositionally biased region" description="Basic and acidic residues" evidence="2">
    <location>
        <begin position="674"/>
        <end position="686"/>
    </location>
</feature>
<evidence type="ECO:0000256" key="1">
    <source>
        <dbReference type="SAM" id="Coils"/>
    </source>
</evidence>
<name>G4TTS7_SERID</name>
<feature type="region of interest" description="Disordered" evidence="2">
    <location>
        <begin position="966"/>
        <end position="985"/>
    </location>
</feature>
<dbReference type="Proteomes" id="UP000007148">
    <property type="component" value="Unassembled WGS sequence"/>
</dbReference>
<sequence>MASVATAALNSPPTSPNPTRIPKPKGNRLVKSPEQGKRGKSPARGKSPERRVSLQSSPSPVAGSFREPVVRRSSLNGGIPATPPGLETWSAGQTRSAIPRPPGILRQNTDPYSISGSSPQSSPRASSTFASSASWVPGVTYVPASQVANLSTITPTREEFSSSVSDSHIPLINGLIPPEGLFGPLQQRESILRAREAERAVSMGLDTSNPSSAGDLNALLEATGLLHPPHSAGVERAINSSASASSWSPSVSTVPLSRNPSLSAASRLNESVSNHSLALGTATESTYAGSGHFRAGSEALQSRSTHSLSQQADTSISESLPSQGHVSSTDLAAARSKEPPPRPRKSSFRSTLPSLKGFKNPFSFSRSTSGSTSKDEEKSQRSKSREREPSMATSASVSTDELTETPTSSLQRSATTPSRPMNTTRASVDTIMPNVPAYQVYSNIHSQGPSSAILQQTPGSASRFGYNPRVARHSIDTPSSYTRLGQVFGTPMSGSREAIQSGYANGSREHVVAEGELAPPYYPTHGRASPSLPSAVAMGRHSPSVNHAGYLTGVTGLMRPPGLDPHIEVDERSLRTASVRTESGYGFGGIRVGSDGIILSPIEDTSPDHTIEEESEDRSVLDENLFEGEYESTIGHESNHTASHHATVTHHNVDQSHLVGDADVSLQRHNSERAYSERAAMSDENVHQQGVEAPPLPTSPARSPPQKSTETKPSTLTVPQRTLDASGQSSPLSAVTSDAEISNIERGLLGDLARQLQKLVEQQSTMNLVRTHSTASFPANASVTPGSVLRLESGVNTPSKGGYGPADEWGRWNLSDLKGAVDRMKELIEEQERRTPAQSQNGSMLSKAGPAAEPPTGNGDANRSSDVFTATPQQYTTRLEESDAPTSTKRKQSQSTSSATATSTTVVTPVSTDDGQTFPFPSLVVDPPVSGESVVQATKERTRPSLDLENLDPDLLAMLSPNHLTPSAANPPNATQLSDTTSVPMGPDVTIATVASDGFGSMRSDRSVEEILLHPRLDNGSKVKSKEDPLGEMDLEPVATSSPPKRALQASSIPTPSAAKLRQQDVPIQQRLRALTESASTKLESTDSPFGVSPVSNSPHSRAPKERGALPQFDAEKERSDGDSSSKTSLRKLFSGRAAGAKTSDTESPRSSRSAPLAQLGHARRPSSRLSSVYEGSRMARLQRSVTVGNEGGRGPSFDDPGYRTTSMHRISEGRPSFESSARPDSRTSLELQLGPRTARAFAAAGVLHEDGAGVHRQAAWRSASVLGYRRDGMERDFGGFSGTRSLASSPIPPTVGMPYGASSRRLNHLLGDHRDWEERSGRSTDSWKQFSGGRPYDSALKRLDTQGFKSDPSSAPSPTSTTPGRTNGSSSSLLQGSEPKSNRSPVDANQAAHQATLQQLKDRHELEKEALLFALAESKKEAKVTKQSNDELKVELIETNRYVEELEEKLGEAMARLRWMEKEISILKSAVGVRNSTPQRRSQKDSDGLDDISYPTIVDDYGGGRPSFDFHPGRASAETPPNRSKIYITHQEATPIEDESSHVSQLQRNGSLNSRHHRGSSVASSVAVPKTNQSMTMLLQETGYGDGLDGMSLYDAHDGSPPPSPTLVLGKVAARNAGRDIASVQDSSQLLSVNSRNSGPQTPSRNRRQGRSSMPMEMSPTTTTADYSIAPGSPGSLVLRPEDEHHLGDLLSFTSNDDHL</sequence>
<evidence type="ECO:0000256" key="2">
    <source>
        <dbReference type="SAM" id="MobiDB-lite"/>
    </source>
</evidence>
<feature type="region of interest" description="Disordered" evidence="2">
    <location>
        <begin position="1317"/>
        <end position="1396"/>
    </location>
</feature>
<feature type="compositionally biased region" description="Low complexity" evidence="2">
    <location>
        <begin position="893"/>
        <end position="912"/>
    </location>
</feature>
<feature type="region of interest" description="Disordered" evidence="2">
    <location>
        <begin position="1631"/>
        <end position="1684"/>
    </location>
</feature>
<feature type="compositionally biased region" description="Low complexity" evidence="2">
    <location>
        <begin position="111"/>
        <end position="128"/>
    </location>
</feature>
<feature type="compositionally biased region" description="Polar residues" evidence="2">
    <location>
        <begin position="706"/>
        <end position="738"/>
    </location>
</feature>
<reference evidence="3 4" key="1">
    <citation type="journal article" date="2011" name="PLoS Pathog.">
        <title>Endophytic Life Strategies Decoded by Genome and Transcriptome Analyses of the Mutualistic Root Symbiont Piriformospora indica.</title>
        <authorList>
            <person name="Zuccaro A."/>
            <person name="Lahrmann U."/>
            <person name="Guldener U."/>
            <person name="Langen G."/>
            <person name="Pfiffi S."/>
            <person name="Biedenkopf D."/>
            <person name="Wong P."/>
            <person name="Samans B."/>
            <person name="Grimm C."/>
            <person name="Basiewicz M."/>
            <person name="Murat C."/>
            <person name="Martin F."/>
            <person name="Kogel K.H."/>
        </authorList>
    </citation>
    <scope>NUCLEOTIDE SEQUENCE [LARGE SCALE GENOMIC DNA]</scope>
    <source>
        <strain evidence="3 4">DSM 11827</strain>
    </source>
</reference>
<proteinExistence type="predicted"/>
<accession>G4TTS7</accession>
<feature type="compositionally biased region" description="Low complexity" evidence="2">
    <location>
        <begin position="1351"/>
        <end position="1373"/>
    </location>
</feature>
<keyword evidence="1" id="KW-0175">Coiled coil</keyword>
<feature type="region of interest" description="Disordered" evidence="2">
    <location>
        <begin position="297"/>
        <end position="426"/>
    </location>
</feature>
<protein>
    <submittedName>
        <fullName evidence="3">Uncharacterized protein</fullName>
    </submittedName>
</protein>
<feature type="region of interest" description="Disordered" evidence="2">
    <location>
        <begin position="830"/>
        <end position="921"/>
    </location>
</feature>
<feature type="compositionally biased region" description="Basic and acidic residues" evidence="2">
    <location>
        <begin position="1103"/>
        <end position="1124"/>
    </location>
</feature>
<feature type="compositionally biased region" description="Basic and acidic residues" evidence="2">
    <location>
        <begin position="606"/>
        <end position="621"/>
    </location>
</feature>
<feature type="compositionally biased region" description="Basic and acidic residues" evidence="2">
    <location>
        <begin position="1018"/>
        <end position="1029"/>
    </location>
</feature>
<feature type="compositionally biased region" description="Polar residues" evidence="2">
    <location>
        <begin position="859"/>
        <end position="877"/>
    </location>
</feature>
<feature type="region of interest" description="Disordered" evidence="2">
    <location>
        <begin position="1"/>
        <end position="128"/>
    </location>
</feature>
<feature type="compositionally biased region" description="Polar residues" evidence="2">
    <location>
        <begin position="1374"/>
        <end position="1385"/>
    </location>
</feature>
<dbReference type="OrthoDB" id="3216045at2759"/>
<feature type="compositionally biased region" description="Polar residues" evidence="2">
    <location>
        <begin position="1077"/>
        <end position="1100"/>
    </location>
</feature>
<feature type="compositionally biased region" description="Low complexity" evidence="2">
    <location>
        <begin position="362"/>
        <end position="372"/>
    </location>
</feature>
<feature type="region of interest" description="Disordered" evidence="2">
    <location>
        <begin position="674"/>
        <end position="738"/>
    </location>
</feature>
<feature type="compositionally biased region" description="Polar residues" evidence="2">
    <location>
        <begin position="966"/>
        <end position="983"/>
    </location>
</feature>
<gene>
    <name evidence="3" type="ORF">PIIN_08680</name>
</gene>
<feature type="region of interest" description="Disordered" evidence="2">
    <location>
        <begin position="1473"/>
        <end position="1567"/>
    </location>
</feature>
<feature type="compositionally biased region" description="Low complexity" evidence="2">
    <location>
        <begin position="1653"/>
        <end position="1665"/>
    </location>
</feature>